<dbReference type="Proteomes" id="UP000461948">
    <property type="component" value="Unassembled WGS sequence"/>
</dbReference>
<feature type="transmembrane region" description="Helical" evidence="1">
    <location>
        <begin position="112"/>
        <end position="136"/>
    </location>
</feature>
<gene>
    <name evidence="2" type="ORF">GKC49_29215</name>
</gene>
<feature type="transmembrane region" description="Helical" evidence="1">
    <location>
        <begin position="80"/>
        <end position="100"/>
    </location>
</feature>
<dbReference type="PANTHER" id="PTHR23539:SF1">
    <property type="entry name" value="MAJOR FACILITATOR SUPERFAMILY (MFS) PROFILE DOMAIN-CONTAINING PROTEIN"/>
    <property type="match status" value="1"/>
</dbReference>
<proteinExistence type="predicted"/>
<keyword evidence="1" id="KW-1133">Transmembrane helix</keyword>
<reference evidence="2 3" key="1">
    <citation type="submission" date="2019-11" db="EMBL/GenBank/DDBJ databases">
        <title>Draft Genome Sequence of Plant Growth-Promoting Rhizosphere-Associated Bacteria.</title>
        <authorList>
            <person name="Vasilyev I.Y."/>
            <person name="Radchenko V."/>
            <person name="Ilnitskaya E.V."/>
        </authorList>
    </citation>
    <scope>NUCLEOTIDE SEQUENCE [LARGE SCALE GENOMIC DNA]</scope>
    <source>
        <strain evidence="2 3">VRA_MhP_f</strain>
    </source>
</reference>
<dbReference type="InterPro" id="IPR036259">
    <property type="entry name" value="MFS_trans_sf"/>
</dbReference>
<dbReference type="EMBL" id="WKLC01002318">
    <property type="protein sequence ID" value="MSE19034.1"/>
    <property type="molecule type" value="Genomic_DNA"/>
</dbReference>
<organism evidence="2 3">
    <name type="scientific">Enterobacter agglomerans</name>
    <name type="common">Erwinia herbicola</name>
    <name type="synonym">Pantoea agglomerans</name>
    <dbReference type="NCBI Taxonomy" id="549"/>
    <lineage>
        <taxon>Bacteria</taxon>
        <taxon>Pseudomonadati</taxon>
        <taxon>Pseudomonadota</taxon>
        <taxon>Gammaproteobacteria</taxon>
        <taxon>Enterobacterales</taxon>
        <taxon>Erwiniaceae</taxon>
        <taxon>Pantoea</taxon>
        <taxon>Pantoea agglomerans group</taxon>
    </lineage>
</organism>
<keyword evidence="1" id="KW-0812">Transmembrane</keyword>
<accession>A0A7X2MTG2</accession>
<dbReference type="PANTHER" id="PTHR23539">
    <property type="entry name" value="MFS TRANSPORTER"/>
    <property type="match status" value="1"/>
</dbReference>
<dbReference type="Gene3D" id="1.20.1250.20">
    <property type="entry name" value="MFS general substrate transporter like domains"/>
    <property type="match status" value="1"/>
</dbReference>
<comment type="caution">
    <text evidence="2">The sequence shown here is derived from an EMBL/GenBank/DDBJ whole genome shotgun (WGS) entry which is preliminary data.</text>
</comment>
<dbReference type="SUPFAM" id="SSF103473">
    <property type="entry name" value="MFS general substrate transporter"/>
    <property type="match status" value="1"/>
</dbReference>
<feature type="non-terminal residue" evidence="2">
    <location>
        <position position="151"/>
    </location>
</feature>
<sequence>AAFATLAIRGNEIGNDVARGYEPHEERKPALHLSMLLRNPALMIAGLTLLLFHLANAALLPMLSMRVASAGGQAAISPGLYAAATVVISQLVMIPVALWVSKRVDTHGYRLFIMVALMILPLRAVLAAGFAGPIFVIPVQVLDGIAAGILG</sequence>
<evidence type="ECO:0000256" key="1">
    <source>
        <dbReference type="SAM" id="Phobius"/>
    </source>
</evidence>
<evidence type="ECO:0000313" key="2">
    <source>
        <dbReference type="EMBL" id="MSE19034.1"/>
    </source>
</evidence>
<keyword evidence="1" id="KW-0472">Membrane</keyword>
<dbReference type="AlphaFoldDB" id="A0A7X2MTG2"/>
<feature type="non-terminal residue" evidence="2">
    <location>
        <position position="1"/>
    </location>
</feature>
<protein>
    <submittedName>
        <fullName evidence="2">MFS transporter</fullName>
    </submittedName>
</protein>
<feature type="transmembrane region" description="Helical" evidence="1">
    <location>
        <begin position="41"/>
        <end position="60"/>
    </location>
</feature>
<name>A0A7X2MTG2_ENTAG</name>
<evidence type="ECO:0000313" key="3">
    <source>
        <dbReference type="Proteomes" id="UP000461948"/>
    </source>
</evidence>